<keyword evidence="3" id="KW-1185">Reference proteome</keyword>
<evidence type="ECO:0000313" key="2">
    <source>
        <dbReference type="EMBL" id="MBS4190188.1"/>
    </source>
</evidence>
<dbReference type="Gene3D" id="3.30.70.360">
    <property type="match status" value="1"/>
</dbReference>
<reference evidence="2 3" key="1">
    <citation type="submission" date="2021-05" db="EMBL/GenBank/DDBJ databases">
        <title>Novel Bacillus species.</title>
        <authorList>
            <person name="Liu G."/>
        </authorList>
    </citation>
    <scope>NUCLEOTIDE SEQUENCE [LARGE SCALE GENOMIC DNA]</scope>
    <source>
        <strain evidence="2 3">FJAT-49705</strain>
    </source>
</reference>
<dbReference type="EMBL" id="JAGYPM010000002">
    <property type="protein sequence ID" value="MBS4190188.1"/>
    <property type="molecule type" value="Genomic_DNA"/>
</dbReference>
<gene>
    <name evidence="2" type="ORF">KHA94_08230</name>
</gene>
<accession>A0ABS5NST4</accession>
<comment type="caution">
    <text evidence="2">The sequence shown here is derived from an EMBL/GenBank/DDBJ whole genome shotgun (WGS) entry which is preliminary data.</text>
</comment>
<sequence>MYQPTCTICGIESGYTKDEGAKTVLPSTSKVKLDFRLVSEQNPEEILTLLRKHLDKHGF</sequence>
<name>A0ABS5NST4_9BACI</name>
<feature type="domain" description="Peptidase M20 dimerisation" evidence="1">
    <location>
        <begin position="3"/>
        <end position="57"/>
    </location>
</feature>
<dbReference type="Pfam" id="PF07687">
    <property type="entry name" value="M20_dimer"/>
    <property type="match status" value="1"/>
</dbReference>
<organism evidence="2 3">
    <name type="scientific">Cytobacillus citreus</name>
    <dbReference type="NCBI Taxonomy" id="2833586"/>
    <lineage>
        <taxon>Bacteria</taxon>
        <taxon>Bacillati</taxon>
        <taxon>Bacillota</taxon>
        <taxon>Bacilli</taxon>
        <taxon>Bacillales</taxon>
        <taxon>Bacillaceae</taxon>
        <taxon>Cytobacillus</taxon>
    </lineage>
</organism>
<dbReference type="Proteomes" id="UP000681027">
    <property type="component" value="Unassembled WGS sequence"/>
</dbReference>
<protein>
    <submittedName>
        <fullName evidence="2">Peptidase dimerization domain-containing protein</fullName>
    </submittedName>
</protein>
<dbReference type="InterPro" id="IPR011650">
    <property type="entry name" value="Peptidase_M20_dimer"/>
</dbReference>
<dbReference type="RefSeq" id="WP_213102249.1">
    <property type="nucleotide sequence ID" value="NZ_JAGYPM010000002.1"/>
</dbReference>
<proteinExistence type="predicted"/>
<evidence type="ECO:0000259" key="1">
    <source>
        <dbReference type="Pfam" id="PF07687"/>
    </source>
</evidence>
<evidence type="ECO:0000313" key="3">
    <source>
        <dbReference type="Proteomes" id="UP000681027"/>
    </source>
</evidence>